<dbReference type="OrthoDB" id="9805416at2"/>
<evidence type="ECO:0000256" key="1">
    <source>
        <dbReference type="ARBA" id="ARBA00005854"/>
    </source>
</evidence>
<feature type="domain" description="D-isomer specific 2-hydroxyacid dehydrogenase NAD-binding" evidence="6">
    <location>
        <begin position="109"/>
        <end position="283"/>
    </location>
</feature>
<dbReference type="SUPFAM" id="SSF51735">
    <property type="entry name" value="NAD(P)-binding Rossmann-fold domains"/>
    <property type="match status" value="1"/>
</dbReference>
<evidence type="ECO:0000259" key="5">
    <source>
        <dbReference type="Pfam" id="PF00389"/>
    </source>
</evidence>
<gene>
    <name evidence="7" type="ORF">SAMN04488700_1252</name>
</gene>
<dbReference type="Pfam" id="PF00389">
    <property type="entry name" value="2-Hacid_dh"/>
    <property type="match status" value="1"/>
</dbReference>
<proteinExistence type="inferred from homology"/>
<dbReference type="GO" id="GO:0051287">
    <property type="term" value="F:NAD binding"/>
    <property type="evidence" value="ECO:0007669"/>
    <property type="project" value="InterPro"/>
</dbReference>
<dbReference type="Pfam" id="PF02826">
    <property type="entry name" value="2-Hacid_dh_C"/>
    <property type="match status" value="1"/>
</dbReference>
<evidence type="ECO:0000259" key="6">
    <source>
        <dbReference type="Pfam" id="PF02826"/>
    </source>
</evidence>
<dbReference type="SUPFAM" id="SSF52283">
    <property type="entry name" value="Formate/glycerate dehydrogenase catalytic domain-like"/>
    <property type="match status" value="1"/>
</dbReference>
<reference evidence="7 8" key="1">
    <citation type="submission" date="2017-04" db="EMBL/GenBank/DDBJ databases">
        <authorList>
            <person name="Afonso C.L."/>
            <person name="Miller P.J."/>
            <person name="Scott M.A."/>
            <person name="Spackman E."/>
            <person name="Goraichik I."/>
            <person name="Dimitrov K.M."/>
            <person name="Suarez D.L."/>
            <person name="Swayne D.E."/>
        </authorList>
    </citation>
    <scope>NUCLEOTIDE SEQUENCE [LARGE SCALE GENOMIC DNA]</scope>
    <source>
        <strain evidence="7 8">LMG26642</strain>
    </source>
</reference>
<dbReference type="PANTHER" id="PTHR43333">
    <property type="entry name" value="2-HACID_DH_C DOMAIN-CONTAINING PROTEIN"/>
    <property type="match status" value="1"/>
</dbReference>
<feature type="domain" description="D-isomer specific 2-hydroxyacid dehydrogenase catalytic" evidence="5">
    <location>
        <begin position="14"/>
        <end position="306"/>
    </location>
</feature>
<dbReference type="InterPro" id="IPR036291">
    <property type="entry name" value="NAD(P)-bd_dom_sf"/>
</dbReference>
<dbReference type="InterPro" id="IPR006139">
    <property type="entry name" value="D-isomer_2_OHA_DH_cat_dom"/>
</dbReference>
<dbReference type="AlphaFoldDB" id="A0A1X7N3R8"/>
<dbReference type="CDD" id="cd12155">
    <property type="entry name" value="PGDH_1"/>
    <property type="match status" value="1"/>
</dbReference>
<dbReference type="RefSeq" id="WP_085559430.1">
    <property type="nucleotide sequence ID" value="NZ_FOAH01000018.1"/>
</dbReference>
<name>A0A1X7N3R8_9LACT</name>
<protein>
    <submittedName>
        <fullName evidence="7">Phosphoglycerate dehydrogenase</fullName>
    </submittedName>
</protein>
<dbReference type="EMBL" id="FXBJ01000002">
    <property type="protein sequence ID" value="SMH31340.1"/>
    <property type="molecule type" value="Genomic_DNA"/>
</dbReference>
<evidence type="ECO:0000313" key="8">
    <source>
        <dbReference type="Proteomes" id="UP000193435"/>
    </source>
</evidence>
<evidence type="ECO:0000256" key="4">
    <source>
        <dbReference type="RuleBase" id="RU003719"/>
    </source>
</evidence>
<evidence type="ECO:0000256" key="3">
    <source>
        <dbReference type="ARBA" id="ARBA00023027"/>
    </source>
</evidence>
<evidence type="ECO:0000313" key="7">
    <source>
        <dbReference type="EMBL" id="SMH31340.1"/>
    </source>
</evidence>
<organism evidence="7 8">
    <name type="scientific">Carnobacterium iners</name>
    <dbReference type="NCBI Taxonomy" id="1073423"/>
    <lineage>
        <taxon>Bacteria</taxon>
        <taxon>Bacillati</taxon>
        <taxon>Bacillota</taxon>
        <taxon>Bacilli</taxon>
        <taxon>Lactobacillales</taxon>
        <taxon>Carnobacteriaceae</taxon>
        <taxon>Carnobacterium</taxon>
    </lineage>
</organism>
<dbReference type="Gene3D" id="3.40.50.720">
    <property type="entry name" value="NAD(P)-binding Rossmann-like Domain"/>
    <property type="match status" value="2"/>
</dbReference>
<evidence type="ECO:0000256" key="2">
    <source>
        <dbReference type="ARBA" id="ARBA00023002"/>
    </source>
</evidence>
<keyword evidence="8" id="KW-1185">Reference proteome</keyword>
<dbReference type="PANTHER" id="PTHR43333:SF1">
    <property type="entry name" value="D-ISOMER SPECIFIC 2-HYDROXYACID DEHYDROGENASE NAD-BINDING DOMAIN-CONTAINING PROTEIN"/>
    <property type="match status" value="1"/>
</dbReference>
<dbReference type="InterPro" id="IPR006140">
    <property type="entry name" value="D-isomer_DH_NAD-bd"/>
</dbReference>
<keyword evidence="2 4" id="KW-0560">Oxidoreductase</keyword>
<accession>A0A1X7N3R8</accession>
<comment type="similarity">
    <text evidence="1 4">Belongs to the D-isomer specific 2-hydroxyacid dehydrogenase family.</text>
</comment>
<sequence>MIKKGIWLAYETTKEQMDRIKQLAPNYELIKGWDKKEELDFPLENIEIIYGWKGQRSKELLANQKNDLKWIQGQAAGVDFLDLEGLKKKNVVLTNGSGIHSIPIAESVFGMLLTYTRGIQEAIRNQQKSTWNQTESLIELHGKTIMIVGTGKIGKEIGRMAKAFNMKTIGINSTGHPVDYMDEMYDQKELIRQVSKADIVVNILPLTKKTSRFFDDELFDSFKYKTLFLNVGRGPSVDVPSLIRALNNGKVAFAGLDVFEQEPLEKDSPLWVRDDVLITPHISGIAEGFKKRLFVLFEENLKAYMQNKLLPVNVVDYEKKY</sequence>
<dbReference type="Proteomes" id="UP000193435">
    <property type="component" value="Unassembled WGS sequence"/>
</dbReference>
<dbReference type="GO" id="GO:0016616">
    <property type="term" value="F:oxidoreductase activity, acting on the CH-OH group of donors, NAD or NADP as acceptor"/>
    <property type="evidence" value="ECO:0007669"/>
    <property type="project" value="InterPro"/>
</dbReference>
<keyword evidence="3" id="KW-0520">NAD</keyword>
<dbReference type="STRING" id="1073423.SAMN04488700_1252"/>